<proteinExistence type="predicted"/>
<keyword evidence="2" id="KW-1185">Reference proteome</keyword>
<organism evidence="1 2">
    <name type="scientific">Alcanivorax jadensis T9</name>
    <dbReference type="NCBI Taxonomy" id="1177181"/>
    <lineage>
        <taxon>Bacteria</taxon>
        <taxon>Pseudomonadati</taxon>
        <taxon>Pseudomonadota</taxon>
        <taxon>Gammaproteobacteria</taxon>
        <taxon>Oceanospirillales</taxon>
        <taxon>Alcanivoracaceae</taxon>
        <taxon>Alcanivorax</taxon>
    </lineage>
</organism>
<accession>A0ABR4WCH4</accession>
<gene>
    <name evidence="1" type="ORF">T9A_02396</name>
</gene>
<name>A0ABR4WCH4_9GAMM</name>
<evidence type="ECO:0000313" key="2">
    <source>
        <dbReference type="Proteomes" id="UP000029443"/>
    </source>
</evidence>
<dbReference type="EMBL" id="ARXU01000009">
    <property type="protein sequence ID" value="KGD60661.1"/>
    <property type="molecule type" value="Genomic_DNA"/>
</dbReference>
<comment type="caution">
    <text evidence="1">The sequence shown here is derived from an EMBL/GenBank/DDBJ whole genome shotgun (WGS) entry which is preliminary data.</text>
</comment>
<dbReference type="Proteomes" id="UP000029443">
    <property type="component" value="Unassembled WGS sequence"/>
</dbReference>
<sequence>MACTKSPAIRKIDKPDMVVEIKTGATDFDTKANQWVDSILARYLPCILVKLVSRCKNARPICVLFEGK</sequence>
<protein>
    <submittedName>
        <fullName evidence="1">Uncharacterized protein</fullName>
    </submittedName>
</protein>
<evidence type="ECO:0000313" key="1">
    <source>
        <dbReference type="EMBL" id="KGD60661.1"/>
    </source>
</evidence>
<reference evidence="1 2" key="1">
    <citation type="submission" date="2012-09" db="EMBL/GenBank/DDBJ databases">
        <title>Genome Sequence of alkane-degrading Bacterium Alcanivorax jadensis T9.</title>
        <authorList>
            <person name="Lai Q."/>
            <person name="Shao Z."/>
        </authorList>
    </citation>
    <scope>NUCLEOTIDE SEQUENCE [LARGE SCALE GENOMIC DNA]</scope>
    <source>
        <strain evidence="1 2">T9</strain>
    </source>
</reference>